<dbReference type="Proteomes" id="UP000324222">
    <property type="component" value="Unassembled WGS sequence"/>
</dbReference>
<evidence type="ECO:0000313" key="2">
    <source>
        <dbReference type="Proteomes" id="UP000324222"/>
    </source>
</evidence>
<comment type="caution">
    <text evidence="1">The sequence shown here is derived from an EMBL/GenBank/DDBJ whole genome shotgun (WGS) entry which is preliminary data.</text>
</comment>
<proteinExistence type="predicted"/>
<organism evidence="1 2">
    <name type="scientific">Portunus trituberculatus</name>
    <name type="common">Swimming crab</name>
    <name type="synonym">Neptunus trituberculatus</name>
    <dbReference type="NCBI Taxonomy" id="210409"/>
    <lineage>
        <taxon>Eukaryota</taxon>
        <taxon>Metazoa</taxon>
        <taxon>Ecdysozoa</taxon>
        <taxon>Arthropoda</taxon>
        <taxon>Crustacea</taxon>
        <taxon>Multicrustacea</taxon>
        <taxon>Malacostraca</taxon>
        <taxon>Eumalacostraca</taxon>
        <taxon>Eucarida</taxon>
        <taxon>Decapoda</taxon>
        <taxon>Pleocyemata</taxon>
        <taxon>Brachyura</taxon>
        <taxon>Eubrachyura</taxon>
        <taxon>Portunoidea</taxon>
        <taxon>Portunidae</taxon>
        <taxon>Portuninae</taxon>
        <taxon>Portunus</taxon>
    </lineage>
</organism>
<protein>
    <submittedName>
        <fullName evidence="1">Uncharacterized protein</fullName>
    </submittedName>
</protein>
<dbReference type="AlphaFoldDB" id="A0A5B7K3S0"/>
<evidence type="ECO:0000313" key="1">
    <source>
        <dbReference type="EMBL" id="MPD03761.1"/>
    </source>
</evidence>
<keyword evidence="2" id="KW-1185">Reference proteome</keyword>
<dbReference type="EMBL" id="VSRR010137797">
    <property type="protein sequence ID" value="MPD03761.1"/>
    <property type="molecule type" value="Genomic_DNA"/>
</dbReference>
<sequence length="99" mass="10926">MGKGAAQVEGGGRSTVTGWLGSLHRPGPTFVMLEDLQFILLQVRDAQRYRITDFFAVGIICIVYSTSLPNNCVLSSSRTVSCFRTLVTQHDTGLEWCGW</sequence>
<reference evidence="1 2" key="1">
    <citation type="submission" date="2019-05" db="EMBL/GenBank/DDBJ databases">
        <title>Another draft genome of Portunus trituberculatus and its Hox gene families provides insights of decapod evolution.</title>
        <authorList>
            <person name="Jeong J.-H."/>
            <person name="Song I."/>
            <person name="Kim S."/>
            <person name="Choi T."/>
            <person name="Kim D."/>
            <person name="Ryu S."/>
            <person name="Kim W."/>
        </authorList>
    </citation>
    <scope>NUCLEOTIDE SEQUENCE [LARGE SCALE GENOMIC DNA]</scope>
    <source>
        <tissue evidence="1">Muscle</tissue>
    </source>
</reference>
<name>A0A5B7K3S0_PORTR</name>
<gene>
    <name evidence="1" type="ORF">E2C01_099414</name>
</gene>
<accession>A0A5B7K3S0</accession>